<organism evidence="5 6">
    <name type="scientific">Rugamonas fusca</name>
    <dbReference type="NCBI Taxonomy" id="2758568"/>
    <lineage>
        <taxon>Bacteria</taxon>
        <taxon>Pseudomonadati</taxon>
        <taxon>Pseudomonadota</taxon>
        <taxon>Betaproteobacteria</taxon>
        <taxon>Burkholderiales</taxon>
        <taxon>Oxalobacteraceae</taxon>
        <taxon>Telluria group</taxon>
        <taxon>Rugamonas</taxon>
    </lineage>
</organism>
<comment type="catalytic activity">
    <reaction evidence="1">
        <text>3',3'-c-di-GMP + H2O = 5'-phosphoguanylyl(3'-&gt;5')guanosine + H(+)</text>
        <dbReference type="Rhea" id="RHEA:24902"/>
        <dbReference type="ChEBI" id="CHEBI:15377"/>
        <dbReference type="ChEBI" id="CHEBI:15378"/>
        <dbReference type="ChEBI" id="CHEBI:58754"/>
        <dbReference type="ChEBI" id="CHEBI:58805"/>
        <dbReference type="EC" id="3.1.4.52"/>
    </reaction>
    <physiologicalReaction direction="left-to-right" evidence="1">
        <dbReference type="Rhea" id="RHEA:24903"/>
    </physiologicalReaction>
</comment>
<dbReference type="InterPro" id="IPR052155">
    <property type="entry name" value="Biofilm_reg_signaling"/>
</dbReference>
<evidence type="ECO:0000256" key="2">
    <source>
        <dbReference type="SAM" id="Phobius"/>
    </source>
</evidence>
<accession>A0A7W2I8D3</accession>
<proteinExistence type="predicted"/>
<keyword evidence="2" id="KW-1133">Transmembrane helix</keyword>
<sequence length="630" mass="68672">MRARARNTTRALGRRVAHLNMLAAGAALALAGILLIVVQFIALRGALVDDLQVQARIVGSNSSAALLFQDRRAGAEILAGLAASPNVQSAAIYGPAGALLTSYQRLPASAVPAAAPPLPAPHHQFSARHVEVTEPVVANGARIGTVLIRATMAPLYERLASFTGFTLVVAAGSYALAWLLVARMRRAVQRAEDHLHYLAHVDPITALPNRNAFNDKLATALEHADRQETSVVLLLLDLDNFKVVNDTLGHNSGDALLQMVARRLTDTLRSTDVICRIGGDEFVVIVEPHEDETEPDAVARKILHALAAPFQLEHHLLYVSASIGVNVYPQYAHDEQALMRGADTAMYYAKNSGKNDYETFKPEMEQLARKRLKLEANLRRALERNELSLHYQPQIDVRSGRMTGLEVLTRWTCPELGPVSPAEFIPVAEESGVIVPLGRWVLQTACRQAAAWHRAGLLDEISHVAVNLSACQTRDSDLMADVNAILGETGLPPALLELEITEGVLMENVHANLALMQQIQTAGIHLSIDDFGTGYSSMAYLKRFPIDQLKIDRSFVNDVPGDGAAIATAIIAMAHSLNLKVVAEGVETEQQVRFLREAGCDVMQGYYFAKPMAPEVLERLLSERRQFLAA</sequence>
<dbReference type="SMART" id="SM00052">
    <property type="entry name" value="EAL"/>
    <property type="match status" value="1"/>
</dbReference>
<dbReference type="PROSITE" id="PS50887">
    <property type="entry name" value="GGDEF"/>
    <property type="match status" value="1"/>
</dbReference>
<dbReference type="InterPro" id="IPR000160">
    <property type="entry name" value="GGDEF_dom"/>
</dbReference>
<evidence type="ECO:0000313" key="5">
    <source>
        <dbReference type="EMBL" id="MBA5607502.1"/>
    </source>
</evidence>
<dbReference type="PROSITE" id="PS50883">
    <property type="entry name" value="EAL"/>
    <property type="match status" value="1"/>
</dbReference>
<name>A0A7W2I8D3_9BURK</name>
<dbReference type="Gene3D" id="3.20.20.450">
    <property type="entry name" value="EAL domain"/>
    <property type="match status" value="1"/>
</dbReference>
<comment type="caution">
    <text evidence="5">The sequence shown here is derived from an EMBL/GenBank/DDBJ whole genome shotgun (WGS) entry which is preliminary data.</text>
</comment>
<evidence type="ECO:0000259" key="4">
    <source>
        <dbReference type="PROSITE" id="PS50887"/>
    </source>
</evidence>
<dbReference type="EMBL" id="JACEZS010000018">
    <property type="protein sequence ID" value="MBA5607502.1"/>
    <property type="molecule type" value="Genomic_DNA"/>
</dbReference>
<dbReference type="InterPro" id="IPR033417">
    <property type="entry name" value="CHASE8"/>
</dbReference>
<dbReference type="Pfam" id="PF00990">
    <property type="entry name" value="GGDEF"/>
    <property type="match status" value="1"/>
</dbReference>
<dbReference type="PANTHER" id="PTHR44757:SF2">
    <property type="entry name" value="BIOFILM ARCHITECTURE MAINTENANCE PROTEIN MBAA"/>
    <property type="match status" value="1"/>
</dbReference>
<feature type="transmembrane region" description="Helical" evidence="2">
    <location>
        <begin position="21"/>
        <end position="42"/>
    </location>
</feature>
<dbReference type="SMART" id="SM00267">
    <property type="entry name" value="GGDEF"/>
    <property type="match status" value="1"/>
</dbReference>
<dbReference type="PANTHER" id="PTHR44757">
    <property type="entry name" value="DIGUANYLATE CYCLASE DGCP"/>
    <property type="match status" value="1"/>
</dbReference>
<dbReference type="SUPFAM" id="SSF141868">
    <property type="entry name" value="EAL domain-like"/>
    <property type="match status" value="1"/>
</dbReference>
<dbReference type="SUPFAM" id="SSF55073">
    <property type="entry name" value="Nucleotide cyclase"/>
    <property type="match status" value="1"/>
</dbReference>
<dbReference type="GO" id="GO:0071732">
    <property type="term" value="P:cellular response to nitric oxide"/>
    <property type="evidence" value="ECO:0007669"/>
    <property type="project" value="UniProtKB-ARBA"/>
</dbReference>
<protein>
    <submittedName>
        <fullName evidence="5">EAL domain-containing protein</fullName>
    </submittedName>
</protein>
<dbReference type="InterPro" id="IPR035919">
    <property type="entry name" value="EAL_sf"/>
</dbReference>
<dbReference type="InterPro" id="IPR001633">
    <property type="entry name" value="EAL_dom"/>
</dbReference>
<evidence type="ECO:0000313" key="6">
    <source>
        <dbReference type="Proteomes" id="UP000566711"/>
    </source>
</evidence>
<dbReference type="InterPro" id="IPR043128">
    <property type="entry name" value="Rev_trsase/Diguanyl_cyclase"/>
</dbReference>
<feature type="domain" description="EAL" evidence="3">
    <location>
        <begin position="371"/>
        <end position="625"/>
    </location>
</feature>
<dbReference type="CDD" id="cd01949">
    <property type="entry name" value="GGDEF"/>
    <property type="match status" value="1"/>
</dbReference>
<dbReference type="Pfam" id="PF00563">
    <property type="entry name" value="EAL"/>
    <property type="match status" value="1"/>
</dbReference>
<dbReference type="RefSeq" id="WP_182219714.1">
    <property type="nucleotide sequence ID" value="NZ_JACEZS010000018.1"/>
</dbReference>
<keyword evidence="2" id="KW-0472">Membrane</keyword>
<keyword evidence="6" id="KW-1185">Reference proteome</keyword>
<dbReference type="Proteomes" id="UP000566711">
    <property type="component" value="Unassembled WGS sequence"/>
</dbReference>
<keyword evidence="2" id="KW-0812">Transmembrane</keyword>
<dbReference type="NCBIfam" id="TIGR00254">
    <property type="entry name" value="GGDEF"/>
    <property type="match status" value="1"/>
</dbReference>
<dbReference type="FunFam" id="3.20.20.450:FF:000001">
    <property type="entry name" value="Cyclic di-GMP phosphodiesterase yahA"/>
    <property type="match status" value="1"/>
</dbReference>
<dbReference type="CDD" id="cd01948">
    <property type="entry name" value="EAL"/>
    <property type="match status" value="1"/>
</dbReference>
<reference evidence="5 6" key="1">
    <citation type="submission" date="2020-07" db="EMBL/GenBank/DDBJ databases">
        <title>Novel species isolated from subtropical streams in China.</title>
        <authorList>
            <person name="Lu H."/>
        </authorList>
    </citation>
    <scope>NUCLEOTIDE SEQUENCE [LARGE SCALE GENOMIC DNA]</scope>
    <source>
        <strain evidence="5 6">FT3S</strain>
    </source>
</reference>
<evidence type="ECO:0000259" key="3">
    <source>
        <dbReference type="PROSITE" id="PS50883"/>
    </source>
</evidence>
<dbReference type="GO" id="GO:0071111">
    <property type="term" value="F:cyclic-guanylate-specific phosphodiesterase activity"/>
    <property type="evidence" value="ECO:0007669"/>
    <property type="project" value="UniProtKB-EC"/>
</dbReference>
<gene>
    <name evidence="5" type="ORF">H3H36_19270</name>
</gene>
<feature type="transmembrane region" description="Helical" evidence="2">
    <location>
        <begin position="159"/>
        <end position="181"/>
    </location>
</feature>
<dbReference type="FunFam" id="3.30.70.270:FF:000001">
    <property type="entry name" value="Diguanylate cyclase domain protein"/>
    <property type="match status" value="1"/>
</dbReference>
<feature type="domain" description="GGDEF" evidence="4">
    <location>
        <begin position="229"/>
        <end position="362"/>
    </location>
</feature>
<dbReference type="AlphaFoldDB" id="A0A7W2I8D3"/>
<dbReference type="Pfam" id="PF17152">
    <property type="entry name" value="CHASE8"/>
    <property type="match status" value="1"/>
</dbReference>
<dbReference type="InterPro" id="IPR029787">
    <property type="entry name" value="Nucleotide_cyclase"/>
</dbReference>
<dbReference type="Gene3D" id="3.30.70.270">
    <property type="match status" value="1"/>
</dbReference>
<evidence type="ECO:0000256" key="1">
    <source>
        <dbReference type="ARBA" id="ARBA00051114"/>
    </source>
</evidence>